<reference evidence="2" key="1">
    <citation type="submission" date="2023-07" db="EMBL/GenBank/DDBJ databases">
        <title>Chromosome-level genome assembly of Artemia franciscana.</title>
        <authorList>
            <person name="Jo E."/>
        </authorList>
    </citation>
    <scope>NUCLEOTIDE SEQUENCE</scope>
    <source>
        <tissue evidence="2">Whole body</tissue>
    </source>
</reference>
<accession>A0AA88HJ05</accession>
<feature type="signal peptide" evidence="1">
    <location>
        <begin position="1"/>
        <end position="25"/>
    </location>
</feature>
<sequence length="113" mass="13200">MFRAVVVYSTFILLFSSNFKVFCSAKIIRNQFIDENIEDADPEHYINLLDPEETREGIEAGYPNGKFEDTVMNYLLAKQILKNIEDSKERLQTVKRSYWKQCAFNAVSCFGRK</sequence>
<evidence type="ECO:0000256" key="1">
    <source>
        <dbReference type="SAM" id="SignalP"/>
    </source>
</evidence>
<dbReference type="EMBL" id="JAVRJZ010000020">
    <property type="protein sequence ID" value="KAK2706561.1"/>
    <property type="molecule type" value="Genomic_DNA"/>
</dbReference>
<evidence type="ECO:0000313" key="3">
    <source>
        <dbReference type="Proteomes" id="UP001187531"/>
    </source>
</evidence>
<keyword evidence="3" id="KW-1185">Reference proteome</keyword>
<keyword evidence="1" id="KW-0732">Signal</keyword>
<proteinExistence type="predicted"/>
<organism evidence="2 3">
    <name type="scientific">Artemia franciscana</name>
    <name type="common">Brine shrimp</name>
    <name type="synonym">Artemia sanfranciscana</name>
    <dbReference type="NCBI Taxonomy" id="6661"/>
    <lineage>
        <taxon>Eukaryota</taxon>
        <taxon>Metazoa</taxon>
        <taxon>Ecdysozoa</taxon>
        <taxon>Arthropoda</taxon>
        <taxon>Crustacea</taxon>
        <taxon>Branchiopoda</taxon>
        <taxon>Anostraca</taxon>
        <taxon>Artemiidae</taxon>
        <taxon>Artemia</taxon>
    </lineage>
</organism>
<protein>
    <submittedName>
        <fullName evidence="2">Uncharacterized protein</fullName>
    </submittedName>
</protein>
<evidence type="ECO:0000313" key="2">
    <source>
        <dbReference type="EMBL" id="KAK2706561.1"/>
    </source>
</evidence>
<feature type="chain" id="PRO_5041643730" evidence="1">
    <location>
        <begin position="26"/>
        <end position="113"/>
    </location>
</feature>
<gene>
    <name evidence="2" type="ORF">QYM36_016556</name>
</gene>
<dbReference type="AlphaFoldDB" id="A0AA88HJ05"/>
<dbReference type="Proteomes" id="UP001187531">
    <property type="component" value="Unassembled WGS sequence"/>
</dbReference>
<comment type="caution">
    <text evidence="2">The sequence shown here is derived from an EMBL/GenBank/DDBJ whole genome shotgun (WGS) entry which is preliminary data.</text>
</comment>
<name>A0AA88HJ05_ARTSF</name>